<dbReference type="EMBL" id="WNHX01000460">
    <property type="protein sequence ID" value="MTV88256.1"/>
    <property type="molecule type" value="Genomic_DNA"/>
</dbReference>
<comment type="caution">
    <text evidence="3">The sequence shown here is derived from an EMBL/GenBank/DDBJ whole genome shotgun (WGS) entry which is preliminary data.</text>
</comment>
<reference evidence="3 4" key="1">
    <citation type="submission" date="2019-11" db="EMBL/GenBank/DDBJ databases">
        <title>Growth characteristics of pneumococcus vary with the chemical composition of the capsule and with environmental conditions.</title>
        <authorList>
            <person name="Tothpal A."/>
            <person name="Desobry K."/>
            <person name="Joshi S."/>
            <person name="Wyllie A.L."/>
            <person name="Weinberger D.M."/>
        </authorList>
    </citation>
    <scope>NUCLEOTIDE SEQUENCE [LARGE SCALE GENOMIC DNA]</scope>
    <source>
        <strain evidence="4">pnumococcus35B</strain>
    </source>
</reference>
<proteinExistence type="predicted"/>
<dbReference type="Proteomes" id="UP000469505">
    <property type="component" value="Unassembled WGS sequence"/>
</dbReference>
<dbReference type="GO" id="GO:0009166">
    <property type="term" value="P:nucleotide catabolic process"/>
    <property type="evidence" value="ECO:0007669"/>
    <property type="project" value="InterPro"/>
</dbReference>
<sequence length="117" mass="12730">TNLPSGKRVLAIQVKNRTTGRYDLLDLAKTYYLATNDFLAAGGDGYTMLGGAREEGPSMDAAFEEYLKTADLSQYEKINPNSRTISVDSKNFSLPVETPQTNAAANDATTNVPLTYE</sequence>
<accession>A0A6I3U3W3</accession>
<dbReference type="RefSeq" id="WP_196304458.1">
    <property type="nucleotide sequence ID" value="NZ_WNHX01000460.1"/>
</dbReference>
<evidence type="ECO:0000256" key="1">
    <source>
        <dbReference type="SAM" id="MobiDB-lite"/>
    </source>
</evidence>
<dbReference type="GO" id="GO:0016787">
    <property type="term" value="F:hydrolase activity"/>
    <property type="evidence" value="ECO:0007669"/>
    <property type="project" value="InterPro"/>
</dbReference>
<dbReference type="Gene3D" id="3.90.780.10">
    <property type="entry name" value="5'-Nucleotidase, C-terminal domain"/>
    <property type="match status" value="1"/>
</dbReference>
<dbReference type="InterPro" id="IPR036907">
    <property type="entry name" value="5'-Nucleotdase_C_sf"/>
</dbReference>
<feature type="compositionally biased region" description="Low complexity" evidence="1">
    <location>
        <begin position="101"/>
        <end position="111"/>
    </location>
</feature>
<evidence type="ECO:0000259" key="2">
    <source>
        <dbReference type="Pfam" id="PF02872"/>
    </source>
</evidence>
<dbReference type="Pfam" id="PF02872">
    <property type="entry name" value="5_nucleotid_C"/>
    <property type="match status" value="1"/>
</dbReference>
<gene>
    <name evidence="3" type="ORF">GM543_12350</name>
</gene>
<dbReference type="SUPFAM" id="SSF55816">
    <property type="entry name" value="5'-nucleotidase (syn. UDP-sugar hydrolase), C-terminal domain"/>
    <property type="match status" value="1"/>
</dbReference>
<feature type="non-terminal residue" evidence="3">
    <location>
        <position position="1"/>
    </location>
</feature>
<organism evidence="3 4">
    <name type="scientific">Streptococcus pneumoniae</name>
    <dbReference type="NCBI Taxonomy" id="1313"/>
    <lineage>
        <taxon>Bacteria</taxon>
        <taxon>Bacillati</taxon>
        <taxon>Bacillota</taxon>
        <taxon>Bacilli</taxon>
        <taxon>Lactobacillales</taxon>
        <taxon>Streptococcaceae</taxon>
        <taxon>Streptococcus</taxon>
    </lineage>
</organism>
<name>A0A6I3U3W3_STREE</name>
<evidence type="ECO:0000313" key="3">
    <source>
        <dbReference type="EMBL" id="MTV88256.1"/>
    </source>
</evidence>
<dbReference type="AlphaFoldDB" id="A0A6I3U3W3"/>
<evidence type="ECO:0000313" key="4">
    <source>
        <dbReference type="Proteomes" id="UP000469505"/>
    </source>
</evidence>
<dbReference type="InterPro" id="IPR008334">
    <property type="entry name" value="5'-Nucleotdase_C"/>
</dbReference>
<feature type="region of interest" description="Disordered" evidence="1">
    <location>
        <begin position="97"/>
        <end position="117"/>
    </location>
</feature>
<feature type="non-terminal residue" evidence="3">
    <location>
        <position position="117"/>
    </location>
</feature>
<feature type="domain" description="5'-Nucleotidase C-terminal" evidence="2">
    <location>
        <begin position="3"/>
        <end position="49"/>
    </location>
</feature>
<protein>
    <submittedName>
        <fullName evidence="3">Bifunctional metallophosphatase/5'-nucleotidase</fullName>
    </submittedName>
</protein>